<dbReference type="PANTHER" id="PTHR43979">
    <property type="entry name" value="PRE-MRNA-PROCESSING FACTOR 17"/>
    <property type="match status" value="1"/>
</dbReference>
<keyword evidence="3" id="KW-0507">mRNA processing</keyword>
<keyword evidence="7" id="KW-0539">Nucleus</keyword>
<evidence type="ECO:0000256" key="1">
    <source>
        <dbReference type="ARBA" id="ARBA00004123"/>
    </source>
</evidence>
<evidence type="ECO:0000256" key="9">
    <source>
        <dbReference type="PROSITE-ProRule" id="PRU00221"/>
    </source>
</evidence>
<evidence type="ECO:0000256" key="7">
    <source>
        <dbReference type="ARBA" id="ARBA00023242"/>
    </source>
</evidence>
<gene>
    <name evidence="11" type="ORF">H696_01569</name>
</gene>
<dbReference type="RefSeq" id="XP_009493745.1">
    <property type="nucleotide sequence ID" value="XM_009495470.1"/>
</dbReference>
<evidence type="ECO:0000313" key="12">
    <source>
        <dbReference type="Proteomes" id="UP000030693"/>
    </source>
</evidence>
<dbReference type="OMA" id="FANPHAF"/>
<keyword evidence="6" id="KW-0508">mRNA splicing</keyword>
<evidence type="ECO:0000256" key="4">
    <source>
        <dbReference type="ARBA" id="ARBA00022728"/>
    </source>
</evidence>
<evidence type="ECO:0000313" key="11">
    <source>
        <dbReference type="EMBL" id="KCV72167.1"/>
    </source>
</evidence>
<evidence type="ECO:0000256" key="8">
    <source>
        <dbReference type="ARBA" id="ARBA00068146"/>
    </source>
</evidence>
<keyword evidence="2 9" id="KW-0853">WD repeat</keyword>
<reference evidence="11" key="1">
    <citation type="submission" date="2013-04" db="EMBL/GenBank/DDBJ databases">
        <title>The Genome Sequence of Fonticula alba ATCC 38817.</title>
        <authorList>
            <consortium name="The Broad Institute Genomics Platform"/>
            <person name="Russ C."/>
            <person name="Cuomo C."/>
            <person name="Burger G."/>
            <person name="Gray M.W."/>
            <person name="Holland P.W.H."/>
            <person name="King N."/>
            <person name="Lang F.B.F."/>
            <person name="Roger A.J."/>
            <person name="Ruiz-Trillo I."/>
            <person name="Brown M."/>
            <person name="Walker B."/>
            <person name="Young S."/>
            <person name="Zeng Q."/>
            <person name="Gargeya S."/>
            <person name="Fitzgerald M."/>
            <person name="Haas B."/>
            <person name="Abouelleil A."/>
            <person name="Allen A.W."/>
            <person name="Alvarado L."/>
            <person name="Arachchi H.M."/>
            <person name="Berlin A.M."/>
            <person name="Chapman S.B."/>
            <person name="Gainer-Dewar J."/>
            <person name="Goldberg J."/>
            <person name="Griggs A."/>
            <person name="Gujja S."/>
            <person name="Hansen M."/>
            <person name="Howarth C."/>
            <person name="Imamovic A."/>
            <person name="Ireland A."/>
            <person name="Larimer J."/>
            <person name="McCowan C."/>
            <person name="Murphy C."/>
            <person name="Pearson M."/>
            <person name="Poon T.W."/>
            <person name="Priest M."/>
            <person name="Roberts A."/>
            <person name="Saif S."/>
            <person name="Shea T."/>
            <person name="Sisk P."/>
            <person name="Sykes S."/>
            <person name="Wortman J."/>
            <person name="Nusbaum C."/>
            <person name="Birren B."/>
        </authorList>
    </citation>
    <scope>NUCLEOTIDE SEQUENCE [LARGE SCALE GENOMIC DNA]</scope>
    <source>
        <strain evidence="11">ATCC 38817</strain>
    </source>
</reference>
<evidence type="ECO:0000256" key="5">
    <source>
        <dbReference type="ARBA" id="ARBA00022737"/>
    </source>
</evidence>
<dbReference type="AlphaFoldDB" id="A0A058ZFB0"/>
<dbReference type="GeneID" id="20526294"/>
<feature type="repeat" description="WD" evidence="9">
    <location>
        <begin position="312"/>
        <end position="346"/>
    </location>
</feature>
<dbReference type="SMART" id="SM00320">
    <property type="entry name" value="WD40"/>
    <property type="match status" value="7"/>
</dbReference>
<feature type="region of interest" description="Disordered" evidence="10">
    <location>
        <begin position="1"/>
        <end position="44"/>
    </location>
</feature>
<dbReference type="STRING" id="691883.A0A058ZFB0"/>
<dbReference type="InterPro" id="IPR015943">
    <property type="entry name" value="WD40/YVTN_repeat-like_dom_sf"/>
</dbReference>
<evidence type="ECO:0000256" key="10">
    <source>
        <dbReference type="SAM" id="MobiDB-lite"/>
    </source>
</evidence>
<protein>
    <recommendedName>
        <fullName evidence="8">Pre-mRNA-processing factor 17</fullName>
    </recommendedName>
</protein>
<dbReference type="InterPro" id="IPR036322">
    <property type="entry name" value="WD40_repeat_dom_sf"/>
</dbReference>
<keyword evidence="12" id="KW-1185">Reference proteome</keyword>
<evidence type="ECO:0000256" key="2">
    <source>
        <dbReference type="ARBA" id="ARBA00022574"/>
    </source>
</evidence>
<dbReference type="CDD" id="cd00200">
    <property type="entry name" value="WD40"/>
    <property type="match status" value="1"/>
</dbReference>
<dbReference type="OrthoDB" id="10257301at2759"/>
<evidence type="ECO:0000256" key="6">
    <source>
        <dbReference type="ARBA" id="ARBA00023187"/>
    </source>
</evidence>
<dbReference type="GO" id="GO:0071013">
    <property type="term" value="C:catalytic step 2 spliceosome"/>
    <property type="evidence" value="ECO:0007669"/>
    <property type="project" value="InterPro"/>
</dbReference>
<dbReference type="PANTHER" id="PTHR43979:SF1">
    <property type="entry name" value="PRE-MRNA-PROCESSING FACTOR 17"/>
    <property type="match status" value="1"/>
</dbReference>
<sequence length="605" mass="66324">MDLIQAYSSDDEQAHDSVPTTKRAQEQGVDGPASKRRAAEADAVTRPVNLTPAVAVAEAVADSLVAMRSINPTDHAPILALVAADPQGTSSTEIELAVNPNAKYAITPFGSTAAAAGGPAAATSTRNSFAGKISREATDLFQFERQRRSFLAHGFALTQAGSETVIVGDAAKALASGGVDATGRLNNKTDAASRPVRPKRKDRGDVFANPHAFEGPWAGYTGELVHIDAAEREAMVQKELEGVKPSYVPVQAPAAAAVGGAAPGAERTIFHGKAERDYQGRPWTSLPLDTGVDFTGEGPSSIYLPKKLIHTWSGHTDRINAIRLFPQSGHLLLSASNDSKVKIWQVYDDRRCMRTYLGHSKAVRDINFTADGRRFLSASFDRTVKIWDTETGACLSSYSSPKIPFCATFNPRNEDEFLVGSAEKRIVQYDSRLGKIVQEYDQHLDSVNTLTFVDEGRRFISTSDDKSIRVWDYNIPVVIKFIADPSLFSIAAVSVHPNRKWWAGQSLDNQIMVYSTRDRFQAHRSKTFRGHNVAGYACRPGFSPDGRYIMSGDAKGQLWFWDWKTSKSVKVLKCHNDTLIDCAWLPHETSKVVTCSWDSTIKLWD</sequence>
<dbReference type="EMBL" id="KB932202">
    <property type="protein sequence ID" value="KCV72167.1"/>
    <property type="molecule type" value="Genomic_DNA"/>
</dbReference>
<dbReference type="PROSITE" id="PS50082">
    <property type="entry name" value="WD_REPEATS_2"/>
    <property type="match status" value="5"/>
</dbReference>
<organism evidence="11">
    <name type="scientific">Fonticula alba</name>
    <name type="common">Slime mold</name>
    <dbReference type="NCBI Taxonomy" id="691883"/>
    <lineage>
        <taxon>Eukaryota</taxon>
        <taxon>Rotosphaerida</taxon>
        <taxon>Fonticulaceae</taxon>
        <taxon>Fonticula</taxon>
    </lineage>
</organism>
<dbReference type="InterPro" id="IPR020472">
    <property type="entry name" value="WD40_PAC1"/>
</dbReference>
<keyword evidence="5" id="KW-0677">Repeat</keyword>
<dbReference type="SUPFAM" id="SSF50978">
    <property type="entry name" value="WD40 repeat-like"/>
    <property type="match status" value="1"/>
</dbReference>
<dbReference type="InterPro" id="IPR001680">
    <property type="entry name" value="WD40_rpt"/>
</dbReference>
<evidence type="ECO:0000256" key="3">
    <source>
        <dbReference type="ARBA" id="ARBA00022664"/>
    </source>
</evidence>
<dbReference type="PROSITE" id="PS50294">
    <property type="entry name" value="WD_REPEATS_REGION"/>
    <property type="match status" value="4"/>
</dbReference>
<dbReference type="InterPro" id="IPR032847">
    <property type="entry name" value="PRPF17"/>
</dbReference>
<comment type="subcellular location">
    <subcellularLocation>
        <location evidence="1">Nucleus</location>
    </subcellularLocation>
</comment>
<dbReference type="FunFam" id="2.130.10.10:FF:000034">
    <property type="entry name" value="Pre-mRNA-processing factor 17, putative"/>
    <property type="match status" value="1"/>
</dbReference>
<accession>A0A058ZFB0</accession>
<feature type="repeat" description="WD" evidence="9">
    <location>
        <begin position="356"/>
        <end position="397"/>
    </location>
</feature>
<dbReference type="Proteomes" id="UP000030693">
    <property type="component" value="Unassembled WGS sequence"/>
</dbReference>
<feature type="repeat" description="WD" evidence="9">
    <location>
        <begin position="572"/>
        <end position="605"/>
    </location>
</feature>
<feature type="repeat" description="WD" evidence="9">
    <location>
        <begin position="542"/>
        <end position="571"/>
    </location>
</feature>
<dbReference type="Pfam" id="PF00400">
    <property type="entry name" value="WD40"/>
    <property type="match status" value="5"/>
</dbReference>
<keyword evidence="4" id="KW-0747">Spliceosome</keyword>
<name>A0A058ZFB0_FONAL</name>
<dbReference type="GO" id="GO:0000398">
    <property type="term" value="P:mRNA splicing, via spliceosome"/>
    <property type="evidence" value="ECO:0007669"/>
    <property type="project" value="InterPro"/>
</dbReference>
<dbReference type="eggNOG" id="KOG0282">
    <property type="taxonomic scope" value="Eukaryota"/>
</dbReference>
<dbReference type="PRINTS" id="PR00320">
    <property type="entry name" value="GPROTEINBRPT"/>
</dbReference>
<proteinExistence type="predicted"/>
<feature type="repeat" description="WD" evidence="9">
    <location>
        <begin position="440"/>
        <end position="472"/>
    </location>
</feature>
<dbReference type="GO" id="GO:0003729">
    <property type="term" value="F:mRNA binding"/>
    <property type="evidence" value="ECO:0007669"/>
    <property type="project" value="TreeGrafter"/>
</dbReference>
<dbReference type="Gene3D" id="2.130.10.10">
    <property type="entry name" value="YVTN repeat-like/Quinoprotein amine dehydrogenase"/>
    <property type="match status" value="1"/>
</dbReference>